<dbReference type="SUPFAM" id="SSF51556">
    <property type="entry name" value="Metallo-dependent hydrolases"/>
    <property type="match status" value="1"/>
</dbReference>
<evidence type="ECO:0000256" key="5">
    <source>
        <dbReference type="ARBA" id="ARBA00022723"/>
    </source>
</evidence>
<evidence type="ECO:0000256" key="11">
    <source>
        <dbReference type="SAM" id="MobiDB-lite"/>
    </source>
</evidence>
<evidence type="ECO:0000256" key="10">
    <source>
        <dbReference type="ARBA" id="ARBA00078830"/>
    </source>
</evidence>
<keyword evidence="8" id="KW-0546">Nucleotide metabolism</keyword>
<reference evidence="12 13" key="1">
    <citation type="submission" date="2016-07" db="EMBL/GenBank/DDBJ databases">
        <title>Pervasive Adenine N6-methylation of Active Genes in Fungi.</title>
        <authorList>
            <consortium name="DOE Joint Genome Institute"/>
            <person name="Mondo S.J."/>
            <person name="Dannebaum R.O."/>
            <person name="Kuo R.C."/>
            <person name="Labutti K."/>
            <person name="Haridas S."/>
            <person name="Kuo A."/>
            <person name="Salamov A."/>
            <person name="Ahrendt S.R."/>
            <person name="Lipzen A."/>
            <person name="Sullivan W."/>
            <person name="Andreopoulos W.B."/>
            <person name="Clum A."/>
            <person name="Lindquist E."/>
            <person name="Daum C."/>
            <person name="Ramamoorthy G.K."/>
            <person name="Gryganskyi A."/>
            <person name="Culley D."/>
            <person name="Magnuson J.K."/>
            <person name="James T.Y."/>
            <person name="O'Malley M.A."/>
            <person name="Stajich J.E."/>
            <person name="Spatafora J.W."/>
            <person name="Visel A."/>
            <person name="Grigoriev I.V."/>
        </authorList>
    </citation>
    <scope>NUCLEOTIDE SEQUENCE [LARGE SCALE GENOMIC DNA]</scope>
    <source>
        <strain evidence="12 13">JEL800</strain>
    </source>
</reference>
<evidence type="ECO:0000256" key="7">
    <source>
        <dbReference type="ARBA" id="ARBA00022833"/>
    </source>
</evidence>
<evidence type="ECO:0000256" key="3">
    <source>
        <dbReference type="ARBA" id="ARBA00006676"/>
    </source>
</evidence>
<dbReference type="Gene3D" id="3.20.20.140">
    <property type="entry name" value="Metal-dependent hydrolases"/>
    <property type="match status" value="1"/>
</dbReference>
<evidence type="ECO:0000313" key="13">
    <source>
        <dbReference type="Proteomes" id="UP000193642"/>
    </source>
</evidence>
<name>A0A1Y2BRN1_9FUNG</name>
<dbReference type="GO" id="GO:0006178">
    <property type="term" value="P:guanine salvage"/>
    <property type="evidence" value="ECO:0007669"/>
    <property type="project" value="EnsemblFungi"/>
</dbReference>
<keyword evidence="6" id="KW-0378">Hydrolase</keyword>
<evidence type="ECO:0000313" key="12">
    <source>
        <dbReference type="EMBL" id="ORY37411.1"/>
    </source>
</evidence>
<dbReference type="STRING" id="329046.A0A1Y2BRN1"/>
<dbReference type="InterPro" id="IPR006650">
    <property type="entry name" value="A/AMP_deam_AS"/>
</dbReference>
<sequence length="1023" mass="114343">MNPASTPSANANVNVNAPSAAAGTATDASKDKDAKSPKHAAIARTQSIGSTTNSPTQGSGSGSGSPSRSPSAHFDPNDLVAASTPAQRRGFYNHTADRSEGATFWIRKINRAATAGDQRREEDELIRSIGNASISGRSSLHSMEGSMASLAEVGKYPSMSLAERMANVTGTAVTSESVAQFSKANPTDPRDDELSEELQGIFSSLKRCLELRKKYMHLSLQCPGDNPKDQDDWDVYPPHVKSSAYDANATGGSSTVPTNTSDSSRFVYANCKIPGKEEKDRIFGINAEGTYQVYNNQSDMKHDRNPAYQVPSVKEYYQDQDFILNCISDGPMKSFAFRRLRYLESKFQMYVLLNEYQEMADSKRVPHRDFYNVRKVDTHVHHSSCMNQKHLLRFIKAKLKKKPDEVVIFRDGKNLTLSQVFESLHLTAYDLSIDTLDMHAHKDSFHRFDKFNLKYNPVGESRLREIFMKTDNFVQGRYLAELTQEVFADLESSKYQMAEYRVSIYGRDKREWDKLASWVVDNKLFSENVRWLIQVPRLYNVYKSQNLLQNFQQLLENIFEPLFEVTRDPTSHPKLHIFLQRVIGFDSVDDESKPERRTYKKYPSPKNWDIGLNPPYSYYLYYMFSNMCTLNAWRKDRKFNTFVLRPHAGEAGDTDHLTSAFLTSHSINHGILLRKVPAVQYLYYLDQIGIAMSPLSNNALFLNYERNPFFTFFQRGLNVSLSTDDPLQFHFTKEPLIEEFSVATQIWKLSSTDQCEIARNSVLQSGWEMQFKKHWLGDTCHLPGPAGNTIHKTNVPNIRLAYRYQTLMEERYMVFASMNRGAASPEAPPAAAMDATAVSPADSDLTSDEIPPLPTNERTRHNFPTHAVNPVDLPKSPKRSLDGVGSLAMNALSAIRNSVAAAAASVAHHGHVGGGPSGGKSQNSSPYMAPEPLIGMSVDGADSNSSAEKGHLTGGIQGSPFRKHQEMVGIDADDVNREHLLLSAPALPAIPLGSLASRMVPAPNNYIIAEDIKSDSYDGVDNF</sequence>
<dbReference type="GO" id="GO:0005829">
    <property type="term" value="C:cytosol"/>
    <property type="evidence" value="ECO:0007669"/>
    <property type="project" value="TreeGrafter"/>
</dbReference>
<feature type="region of interest" description="Disordered" evidence="11">
    <location>
        <begin position="911"/>
        <end position="932"/>
    </location>
</feature>
<evidence type="ECO:0000256" key="4">
    <source>
        <dbReference type="ARBA" id="ARBA00012775"/>
    </source>
</evidence>
<dbReference type="OrthoDB" id="1723809at2759"/>
<gene>
    <name evidence="12" type="ORF">BCR33DRAFT_721454</name>
</gene>
<evidence type="ECO:0000256" key="1">
    <source>
        <dbReference type="ARBA" id="ARBA00001947"/>
    </source>
</evidence>
<comment type="cofactor">
    <cofactor evidence="1">
        <name>Zn(2+)</name>
        <dbReference type="ChEBI" id="CHEBI:29105"/>
    </cofactor>
</comment>
<evidence type="ECO:0000256" key="2">
    <source>
        <dbReference type="ARBA" id="ARBA00004955"/>
    </source>
</evidence>
<keyword evidence="5" id="KW-0479">Metal-binding</keyword>
<dbReference type="GO" id="GO:0003876">
    <property type="term" value="F:AMP deaminase activity"/>
    <property type="evidence" value="ECO:0007669"/>
    <property type="project" value="UniProtKB-EC"/>
</dbReference>
<evidence type="ECO:0000256" key="6">
    <source>
        <dbReference type="ARBA" id="ARBA00022801"/>
    </source>
</evidence>
<feature type="region of interest" description="Disordered" evidence="11">
    <location>
        <begin position="941"/>
        <end position="960"/>
    </location>
</feature>
<accession>A0A1Y2BRN1</accession>
<dbReference type="GO" id="GO:0032264">
    <property type="term" value="P:IMP salvage"/>
    <property type="evidence" value="ECO:0007669"/>
    <property type="project" value="UniProtKB-UniPathway"/>
</dbReference>
<dbReference type="EC" id="3.5.4.6" evidence="4"/>
<comment type="caution">
    <text evidence="12">The sequence shown here is derived from an EMBL/GenBank/DDBJ whole genome shotgun (WGS) entry which is preliminary data.</text>
</comment>
<comment type="similarity">
    <text evidence="3">Belongs to the metallo-dependent hydrolases superfamily. Adenosine and AMP deaminases family.</text>
</comment>
<proteinExistence type="inferred from homology"/>
<dbReference type="PANTHER" id="PTHR11359:SF0">
    <property type="entry name" value="AMP DEAMINASE"/>
    <property type="match status" value="1"/>
</dbReference>
<dbReference type="PANTHER" id="PTHR11359">
    <property type="entry name" value="AMP DEAMINASE"/>
    <property type="match status" value="1"/>
</dbReference>
<dbReference type="GO" id="GO:0046872">
    <property type="term" value="F:metal ion binding"/>
    <property type="evidence" value="ECO:0007669"/>
    <property type="project" value="UniProtKB-KW"/>
</dbReference>
<comment type="pathway">
    <text evidence="2">Purine metabolism; IMP biosynthesis via salvage pathway; IMP from AMP: step 1/1.</text>
</comment>
<dbReference type="InterPro" id="IPR032466">
    <property type="entry name" value="Metal_Hydrolase"/>
</dbReference>
<protein>
    <recommendedName>
        <fullName evidence="9">AMP deaminase</fullName>
        <ecNumber evidence="4">3.5.4.6</ecNumber>
    </recommendedName>
    <alternativeName>
        <fullName evidence="10">Myoadenylate deaminase</fullName>
    </alternativeName>
</protein>
<dbReference type="FunFam" id="3.20.20.140:FF:000035">
    <property type="entry name" value="Probable amp deaminase"/>
    <property type="match status" value="1"/>
</dbReference>
<feature type="compositionally biased region" description="Low complexity" evidence="11">
    <location>
        <begin position="1"/>
        <end position="27"/>
    </location>
</feature>
<dbReference type="Proteomes" id="UP000193642">
    <property type="component" value="Unassembled WGS sequence"/>
</dbReference>
<dbReference type="Pfam" id="PF19326">
    <property type="entry name" value="AMP_deaminase"/>
    <property type="match status" value="1"/>
</dbReference>
<dbReference type="GO" id="GO:0046033">
    <property type="term" value="P:AMP metabolic process"/>
    <property type="evidence" value="ECO:0007669"/>
    <property type="project" value="TreeGrafter"/>
</dbReference>
<dbReference type="UniPathway" id="UPA00591">
    <property type="reaction ID" value="UER00663"/>
</dbReference>
<evidence type="ECO:0000256" key="9">
    <source>
        <dbReference type="ARBA" id="ARBA00072037"/>
    </source>
</evidence>
<dbReference type="InterPro" id="IPR006329">
    <property type="entry name" value="AMPD"/>
</dbReference>
<dbReference type="AlphaFoldDB" id="A0A1Y2BRN1"/>
<dbReference type="CDD" id="cd01319">
    <property type="entry name" value="AMPD"/>
    <property type="match status" value="1"/>
</dbReference>
<feature type="region of interest" description="Disordered" evidence="11">
    <location>
        <begin position="1"/>
        <end position="78"/>
    </location>
</feature>
<keyword evidence="13" id="KW-1185">Reference proteome</keyword>
<dbReference type="EMBL" id="MCGO01000050">
    <property type="protein sequence ID" value="ORY37411.1"/>
    <property type="molecule type" value="Genomic_DNA"/>
</dbReference>
<feature type="compositionally biased region" description="Low complexity" evidence="11">
    <location>
        <begin position="49"/>
        <end position="71"/>
    </location>
</feature>
<keyword evidence="7" id="KW-0862">Zinc</keyword>
<feature type="region of interest" description="Disordered" evidence="11">
    <location>
        <begin position="840"/>
        <end position="877"/>
    </location>
</feature>
<evidence type="ECO:0000256" key="8">
    <source>
        <dbReference type="ARBA" id="ARBA00023080"/>
    </source>
</evidence>
<dbReference type="PROSITE" id="PS00485">
    <property type="entry name" value="A_DEAMINASE"/>
    <property type="match status" value="1"/>
</dbReference>
<dbReference type="NCBIfam" id="TIGR01429">
    <property type="entry name" value="AMP_deaminase"/>
    <property type="match status" value="1"/>
</dbReference>
<dbReference type="FunFam" id="4.10.800.20:FF:000001">
    <property type="entry name" value="AMP deaminase"/>
    <property type="match status" value="1"/>
</dbReference>
<dbReference type="Gene3D" id="4.10.800.20">
    <property type="match status" value="1"/>
</dbReference>
<organism evidence="12 13">
    <name type="scientific">Rhizoclosmatium globosum</name>
    <dbReference type="NCBI Taxonomy" id="329046"/>
    <lineage>
        <taxon>Eukaryota</taxon>
        <taxon>Fungi</taxon>
        <taxon>Fungi incertae sedis</taxon>
        <taxon>Chytridiomycota</taxon>
        <taxon>Chytridiomycota incertae sedis</taxon>
        <taxon>Chytridiomycetes</taxon>
        <taxon>Chytridiales</taxon>
        <taxon>Chytriomycetaceae</taxon>
        <taxon>Rhizoclosmatium</taxon>
    </lineage>
</organism>